<reference evidence="1 2" key="1">
    <citation type="journal article" date="2018" name="Sci. Rep.">
        <title>Genomic signatures of local adaptation to the degree of environmental predictability in rotifers.</title>
        <authorList>
            <person name="Franch-Gras L."/>
            <person name="Hahn C."/>
            <person name="Garcia-Roger E.M."/>
            <person name="Carmona M.J."/>
            <person name="Serra M."/>
            <person name="Gomez A."/>
        </authorList>
    </citation>
    <scope>NUCLEOTIDE SEQUENCE [LARGE SCALE GENOMIC DNA]</scope>
    <source>
        <strain evidence="1">HYR1</strain>
    </source>
</reference>
<dbReference type="AlphaFoldDB" id="A0A3M7P2F7"/>
<organism evidence="1 2">
    <name type="scientific">Brachionus plicatilis</name>
    <name type="common">Marine rotifer</name>
    <name type="synonym">Brachionus muelleri</name>
    <dbReference type="NCBI Taxonomy" id="10195"/>
    <lineage>
        <taxon>Eukaryota</taxon>
        <taxon>Metazoa</taxon>
        <taxon>Spiralia</taxon>
        <taxon>Gnathifera</taxon>
        <taxon>Rotifera</taxon>
        <taxon>Eurotatoria</taxon>
        <taxon>Monogononta</taxon>
        <taxon>Pseudotrocha</taxon>
        <taxon>Ploima</taxon>
        <taxon>Brachionidae</taxon>
        <taxon>Brachionus</taxon>
    </lineage>
</organism>
<evidence type="ECO:0000313" key="1">
    <source>
        <dbReference type="EMBL" id="RMZ93193.1"/>
    </source>
</evidence>
<sequence>MVLKIQKNVQIKKLGQPFSRHALKYSSTSNMYSTHYEKFLSWAIPLESVYASYCSVLNCLD</sequence>
<dbReference type="EMBL" id="REGN01014005">
    <property type="protein sequence ID" value="RMZ93193.1"/>
    <property type="molecule type" value="Genomic_DNA"/>
</dbReference>
<comment type="caution">
    <text evidence="1">The sequence shown here is derived from an EMBL/GenBank/DDBJ whole genome shotgun (WGS) entry which is preliminary data.</text>
</comment>
<proteinExistence type="predicted"/>
<accession>A0A3M7P2F7</accession>
<gene>
    <name evidence="1" type="ORF">BpHYR1_028094</name>
</gene>
<evidence type="ECO:0000313" key="2">
    <source>
        <dbReference type="Proteomes" id="UP000276133"/>
    </source>
</evidence>
<name>A0A3M7P2F7_BRAPC</name>
<keyword evidence="2" id="KW-1185">Reference proteome</keyword>
<protein>
    <submittedName>
        <fullName evidence="1">Uncharacterized protein</fullName>
    </submittedName>
</protein>
<dbReference type="Proteomes" id="UP000276133">
    <property type="component" value="Unassembled WGS sequence"/>
</dbReference>